<gene>
    <name evidence="2" type="ORF">ACJ73_03092</name>
</gene>
<comment type="caution">
    <text evidence="2">The sequence shown here is derived from an EMBL/GenBank/DDBJ whole genome shotgun (WGS) entry which is preliminary data.</text>
</comment>
<dbReference type="Proteomes" id="UP000242791">
    <property type="component" value="Unassembled WGS sequence"/>
</dbReference>
<feature type="region of interest" description="Disordered" evidence="1">
    <location>
        <begin position="1"/>
        <end position="22"/>
    </location>
</feature>
<evidence type="ECO:0000313" key="2">
    <source>
        <dbReference type="EMBL" id="OJD25539.1"/>
    </source>
</evidence>
<proteinExistence type="predicted"/>
<feature type="compositionally biased region" description="Basic residues" evidence="1">
    <location>
        <begin position="207"/>
        <end position="220"/>
    </location>
</feature>
<organism evidence="2 3">
    <name type="scientific">Blastomyces percursus</name>
    <dbReference type="NCBI Taxonomy" id="1658174"/>
    <lineage>
        <taxon>Eukaryota</taxon>
        <taxon>Fungi</taxon>
        <taxon>Dikarya</taxon>
        <taxon>Ascomycota</taxon>
        <taxon>Pezizomycotina</taxon>
        <taxon>Eurotiomycetes</taxon>
        <taxon>Eurotiomycetidae</taxon>
        <taxon>Onygenales</taxon>
        <taxon>Ajellomycetaceae</taxon>
        <taxon>Blastomyces</taxon>
    </lineage>
</organism>
<feature type="region of interest" description="Disordered" evidence="1">
    <location>
        <begin position="200"/>
        <end position="237"/>
    </location>
</feature>
<dbReference type="OrthoDB" id="4207703at2759"/>
<protein>
    <submittedName>
        <fullName evidence="2">Uncharacterized protein</fullName>
    </submittedName>
</protein>
<keyword evidence="3" id="KW-1185">Reference proteome</keyword>
<evidence type="ECO:0000256" key="1">
    <source>
        <dbReference type="SAM" id="MobiDB-lite"/>
    </source>
</evidence>
<evidence type="ECO:0000313" key="3">
    <source>
        <dbReference type="Proteomes" id="UP000242791"/>
    </source>
</evidence>
<name>A0A1J9QZD4_9EURO</name>
<accession>A0A1J9QZD4</accession>
<reference evidence="2 3" key="1">
    <citation type="submission" date="2015-08" db="EMBL/GenBank/DDBJ databases">
        <title>Emmonsia species relationships and genome sequence.</title>
        <authorList>
            <person name="Cuomo C.A."/>
            <person name="Schwartz I.S."/>
            <person name="Kenyon C."/>
            <person name="De Hoog G.S."/>
            <person name="Govender N.P."/>
            <person name="Botha A."/>
            <person name="Moreno L."/>
            <person name="De Vries M."/>
            <person name="Munoz J.F."/>
            <person name="Stielow J.B."/>
        </authorList>
    </citation>
    <scope>NUCLEOTIDE SEQUENCE [LARGE SCALE GENOMIC DNA]</scope>
    <source>
        <strain evidence="2 3">EI222</strain>
    </source>
</reference>
<dbReference type="VEuPathDB" id="FungiDB:ACJ73_03092"/>
<sequence length="237" mass="27580">MEHSAIQVSPEETSSGALVPNSRRTISPLSPLVYRTEQDARLIIELSTQCHRFRTLADESAASDKACRQQLQREWTAHGVTREELQREKSLRVNFAEASTCLRQEVFRLQQALTEEQEHNQQMTAELDQLRTWCYRVDSLVDVMRMEEDSKLDVNDRSRQIADIIIDIETKVESEQRARLQERDDRITELQLQLDQNIRVPAEPTQTKRRRIARGRSRGRNGRERDGKAGRIEELAE</sequence>
<dbReference type="EMBL" id="LGTZ01000359">
    <property type="protein sequence ID" value="OJD25539.1"/>
    <property type="molecule type" value="Genomic_DNA"/>
</dbReference>
<dbReference type="AlphaFoldDB" id="A0A1J9QZD4"/>
<feature type="compositionally biased region" description="Basic and acidic residues" evidence="1">
    <location>
        <begin position="221"/>
        <end position="237"/>
    </location>
</feature>